<dbReference type="RefSeq" id="WP_149083209.1">
    <property type="nucleotide sequence ID" value="NZ_VTAW01000057.1"/>
</dbReference>
<dbReference type="Proteomes" id="UP000324104">
    <property type="component" value="Unassembled WGS sequence"/>
</dbReference>
<comment type="caution">
    <text evidence="2">The sequence shown here is derived from an EMBL/GenBank/DDBJ whole genome shotgun (WGS) entry which is preliminary data.</text>
</comment>
<protein>
    <submittedName>
        <fullName evidence="2">Uncharacterized protein</fullName>
    </submittedName>
</protein>
<dbReference type="EMBL" id="VTAW01000057">
    <property type="protein sequence ID" value="TYT60275.1"/>
    <property type="molecule type" value="Genomic_DNA"/>
</dbReference>
<feature type="compositionally biased region" description="Basic and acidic residues" evidence="1">
    <location>
        <begin position="57"/>
        <end position="66"/>
    </location>
</feature>
<proteinExistence type="predicted"/>
<gene>
    <name evidence="2" type="ORF">FYC77_19785</name>
</gene>
<organism evidence="2 3">
    <name type="scientific">Natrialba swarupiae</name>
    <dbReference type="NCBI Taxonomy" id="2448032"/>
    <lineage>
        <taxon>Archaea</taxon>
        <taxon>Methanobacteriati</taxon>
        <taxon>Methanobacteriota</taxon>
        <taxon>Stenosarchaea group</taxon>
        <taxon>Halobacteria</taxon>
        <taxon>Halobacteriales</taxon>
        <taxon>Natrialbaceae</taxon>
        <taxon>Natrialba</taxon>
    </lineage>
</organism>
<evidence type="ECO:0000313" key="3">
    <source>
        <dbReference type="Proteomes" id="UP000324104"/>
    </source>
</evidence>
<name>A0A5D5AGY8_9EURY</name>
<dbReference type="AlphaFoldDB" id="A0A5D5AGY8"/>
<accession>A0A5D5AGY8</accession>
<feature type="region of interest" description="Disordered" evidence="1">
    <location>
        <begin position="53"/>
        <end position="84"/>
    </location>
</feature>
<sequence>MESAVLIARKQAHPRALIENKADAFAEADGRPIIDDVFVTLLEVDVSGLIGVGSATDCDRPNERQQPEPVGTDETCQLPAGRLT</sequence>
<keyword evidence="3" id="KW-1185">Reference proteome</keyword>
<reference evidence="2 3" key="1">
    <citation type="submission" date="2019-08" db="EMBL/GenBank/DDBJ databases">
        <title>Archaea genome.</title>
        <authorList>
            <person name="Kajale S."/>
            <person name="Shouche Y."/>
            <person name="Deshpande N."/>
            <person name="Sharma A."/>
        </authorList>
    </citation>
    <scope>NUCLEOTIDE SEQUENCE [LARGE SCALE GENOMIC DNA]</scope>
    <source>
        <strain evidence="2 3">ESP3B_9</strain>
    </source>
</reference>
<evidence type="ECO:0000313" key="2">
    <source>
        <dbReference type="EMBL" id="TYT60275.1"/>
    </source>
</evidence>
<evidence type="ECO:0000256" key="1">
    <source>
        <dbReference type="SAM" id="MobiDB-lite"/>
    </source>
</evidence>